<comment type="cofactor">
    <cofactor evidence="1">
        <name>FAD</name>
        <dbReference type="ChEBI" id="CHEBI:57692"/>
    </cofactor>
</comment>
<dbReference type="SUPFAM" id="SSF52425">
    <property type="entry name" value="Cryptochrome/photolyase, N-terminal domain"/>
    <property type="match status" value="1"/>
</dbReference>
<evidence type="ECO:0000256" key="6">
    <source>
        <dbReference type="SAM" id="MobiDB-lite"/>
    </source>
</evidence>
<evidence type="ECO:0000313" key="8">
    <source>
        <dbReference type="EMBL" id="CAK7234903.1"/>
    </source>
</evidence>
<dbReference type="Pfam" id="PF03441">
    <property type="entry name" value="FAD_binding_7"/>
    <property type="match status" value="1"/>
</dbReference>
<evidence type="ECO:0000313" key="9">
    <source>
        <dbReference type="Proteomes" id="UP001642406"/>
    </source>
</evidence>
<name>A0ABP0CSX6_9PEZI</name>
<dbReference type="InterPro" id="IPR018394">
    <property type="entry name" value="DNA_photolyase_1_CS_C"/>
</dbReference>
<dbReference type="SUPFAM" id="SSF48173">
    <property type="entry name" value="Cryptochrome/photolyase FAD-binding domain"/>
    <property type="match status" value="1"/>
</dbReference>
<feature type="compositionally biased region" description="Low complexity" evidence="6">
    <location>
        <begin position="24"/>
        <end position="54"/>
    </location>
</feature>
<evidence type="ECO:0000256" key="2">
    <source>
        <dbReference type="ARBA" id="ARBA00005862"/>
    </source>
</evidence>
<evidence type="ECO:0000256" key="5">
    <source>
        <dbReference type="ARBA" id="ARBA00022991"/>
    </source>
</evidence>
<dbReference type="PANTHER" id="PTHR11455">
    <property type="entry name" value="CRYPTOCHROME"/>
    <property type="match status" value="1"/>
</dbReference>
<keyword evidence="9" id="KW-1185">Reference proteome</keyword>
<dbReference type="Gene3D" id="1.25.40.80">
    <property type="match status" value="1"/>
</dbReference>
<proteinExistence type="inferred from homology"/>
<dbReference type="PROSITE" id="PS00691">
    <property type="entry name" value="DNA_PHOTOLYASES_1_2"/>
    <property type="match status" value="1"/>
</dbReference>
<dbReference type="EMBL" id="CAWUHC010000134">
    <property type="protein sequence ID" value="CAK7234903.1"/>
    <property type="molecule type" value="Genomic_DNA"/>
</dbReference>
<dbReference type="InterPro" id="IPR014729">
    <property type="entry name" value="Rossmann-like_a/b/a_fold"/>
</dbReference>
<feature type="compositionally biased region" description="Polar residues" evidence="6">
    <location>
        <begin position="10"/>
        <end position="23"/>
    </location>
</feature>
<keyword evidence="3" id="KW-0285">Flavoprotein</keyword>
<organism evidence="8 9">
    <name type="scientific">Sporothrix bragantina</name>
    <dbReference type="NCBI Taxonomy" id="671064"/>
    <lineage>
        <taxon>Eukaryota</taxon>
        <taxon>Fungi</taxon>
        <taxon>Dikarya</taxon>
        <taxon>Ascomycota</taxon>
        <taxon>Pezizomycotina</taxon>
        <taxon>Sordariomycetes</taxon>
        <taxon>Sordariomycetidae</taxon>
        <taxon>Ophiostomatales</taxon>
        <taxon>Ophiostomataceae</taxon>
        <taxon>Sporothrix</taxon>
    </lineage>
</organism>
<protein>
    <submittedName>
        <fullName evidence="8">DNA photolyase phr1</fullName>
        <ecNumber evidence="8">4.1.99.3</ecNumber>
    </submittedName>
</protein>
<dbReference type="InterPro" id="IPR036155">
    <property type="entry name" value="Crypto/Photolyase_N_sf"/>
</dbReference>
<feature type="region of interest" description="Disordered" evidence="6">
    <location>
        <begin position="1"/>
        <end position="68"/>
    </location>
</feature>
<dbReference type="PROSITE" id="PS51645">
    <property type="entry name" value="PHR_CRY_ALPHA_BETA"/>
    <property type="match status" value="1"/>
</dbReference>
<dbReference type="Gene3D" id="1.10.579.10">
    <property type="entry name" value="DNA Cyclobutane Dipyrimidine Photolyase, subunit A, domain 3"/>
    <property type="match status" value="1"/>
</dbReference>
<sequence length="620" mass="69510">MPAATKRKASNGSPSSSNTRATRSNGTNGEASTNGSSSSKKVKTTKSSTASNTTDPIRRPHPLHKAAEDNGVVLRQFYPPEMSTARVNAYLKGELSTPMQVLDKAVEETAEQMEQVEAPAKGSPVIHYFKSDLRTKDNRGLSQASKLAQENDVPLVGLYIVSPQDWEAHNTAPVRVDLVLRTLSILKEDLAKLNIPLWIETVEDRKKIPRRIMELMDKWKARHLFANLEYEPDELRRETKLVRLCASQGKAMTVVHDTCAVPPGELESGSGKQYSVYTPWFRAWKQHIHDDEDVIGIADNIAKVSDKISGQLPKELFKSLIPQAPKGKRLTDEEKERFRDLWPAGEHQALSRLEQFCETRLSEYADNRDIPSAGATSSLSPYLASGSLSARTVIHTASDRANASNLNGGSNGFRVWVSEVAWRDFYKHVLVGWPYIAMNKPFKADYASIAWATEDSDAKFEAWTQGRTGYPMVDAAMRQLLNEGWVHNRSRMVVASFLSKDLLVDWRRGEQWFMRHLVDGDVASNIGGWGFSASVGVDPQPYFRVFNPYRQSERFDPDGEYIRKWVPELVNIEGNAIHEPYARGAADEARQAGYPEPIVVHKEAREAALTAYKRVLGKEQ</sequence>
<feature type="domain" description="Photolyase/cryptochrome alpha/beta" evidence="7">
    <location>
        <begin position="123"/>
        <end position="260"/>
    </location>
</feature>
<reference evidence="8 9" key="1">
    <citation type="submission" date="2024-01" db="EMBL/GenBank/DDBJ databases">
        <authorList>
            <person name="Allen C."/>
            <person name="Tagirdzhanova G."/>
        </authorList>
    </citation>
    <scope>NUCLEOTIDE SEQUENCE [LARGE SCALE GENOMIC DNA]</scope>
</reference>
<dbReference type="PANTHER" id="PTHR11455:SF18">
    <property type="entry name" value="SI:CH1073-390K14.1"/>
    <property type="match status" value="1"/>
</dbReference>
<dbReference type="InterPro" id="IPR005101">
    <property type="entry name" value="Cryptochr/Photolyase_FAD-bd"/>
</dbReference>
<dbReference type="InterPro" id="IPR006050">
    <property type="entry name" value="DNA_photolyase_N"/>
</dbReference>
<comment type="similarity">
    <text evidence="2">Belongs to the DNA photolyase class-1 family.</text>
</comment>
<dbReference type="PROSITE" id="PS00394">
    <property type="entry name" value="DNA_PHOTOLYASES_1_1"/>
    <property type="match status" value="1"/>
</dbReference>
<keyword evidence="5" id="KW-0157">Chromophore</keyword>
<evidence type="ECO:0000259" key="7">
    <source>
        <dbReference type="PROSITE" id="PS51645"/>
    </source>
</evidence>
<comment type="caution">
    <text evidence="8">The sequence shown here is derived from an EMBL/GenBank/DDBJ whole genome shotgun (WGS) entry which is preliminary data.</text>
</comment>
<evidence type="ECO:0000256" key="4">
    <source>
        <dbReference type="ARBA" id="ARBA00022827"/>
    </source>
</evidence>
<accession>A0ABP0CSX6</accession>
<keyword evidence="8" id="KW-0456">Lyase</keyword>
<gene>
    <name evidence="8" type="primary">PHR1</name>
    <name evidence="8" type="ORF">SBRCBS47491_009106</name>
</gene>
<keyword evidence="4" id="KW-0274">FAD</keyword>
<dbReference type="InterPro" id="IPR036134">
    <property type="entry name" value="Crypto/Photolyase_FAD-like_sf"/>
</dbReference>
<dbReference type="GO" id="GO:0003904">
    <property type="term" value="F:deoxyribodipyrimidine photo-lyase activity"/>
    <property type="evidence" value="ECO:0007669"/>
    <property type="project" value="UniProtKB-EC"/>
</dbReference>
<dbReference type="EC" id="4.1.99.3" evidence="8"/>
<dbReference type="PRINTS" id="PR00147">
    <property type="entry name" value="DNAPHOTLYASE"/>
</dbReference>
<evidence type="ECO:0000256" key="3">
    <source>
        <dbReference type="ARBA" id="ARBA00022630"/>
    </source>
</evidence>
<dbReference type="Gene3D" id="3.40.50.620">
    <property type="entry name" value="HUPs"/>
    <property type="match status" value="1"/>
</dbReference>
<dbReference type="InterPro" id="IPR002081">
    <property type="entry name" value="Cryptochrome/DNA_photolyase_1"/>
</dbReference>
<evidence type="ECO:0000256" key="1">
    <source>
        <dbReference type="ARBA" id="ARBA00001974"/>
    </source>
</evidence>
<dbReference type="Pfam" id="PF00875">
    <property type="entry name" value="DNA_photolyase"/>
    <property type="match status" value="1"/>
</dbReference>
<dbReference type="Proteomes" id="UP001642406">
    <property type="component" value="Unassembled WGS sequence"/>
</dbReference>